<dbReference type="RefSeq" id="WP_213112752.1">
    <property type="nucleotide sequence ID" value="NZ_JAGYPJ010000001.1"/>
</dbReference>
<comment type="caution">
    <text evidence="1">The sequence shown here is derived from an EMBL/GenBank/DDBJ whole genome shotgun (WGS) entry which is preliminary data.</text>
</comment>
<name>A0A942TL51_9BACI</name>
<dbReference type="AlphaFoldDB" id="A0A942TL51"/>
<sequence>MIINVQQSINIHMLKIGGMTNSSVLQIGTTGIITEASNLFNTGGFTGAAPSAIAEAKTEALGEAVEHPILVPL</sequence>
<evidence type="ECO:0000313" key="1">
    <source>
        <dbReference type="EMBL" id="MBS4198657.1"/>
    </source>
</evidence>
<dbReference type="EMBL" id="JAGYPJ010000001">
    <property type="protein sequence ID" value="MBS4198657.1"/>
    <property type="molecule type" value="Genomic_DNA"/>
</dbReference>
<reference evidence="1 2" key="1">
    <citation type="submission" date="2021-05" db="EMBL/GenBank/DDBJ databases">
        <title>Novel Bacillus species.</title>
        <authorList>
            <person name="Liu G."/>
        </authorList>
    </citation>
    <scope>NUCLEOTIDE SEQUENCE [LARGE SCALE GENOMIC DNA]</scope>
    <source>
        <strain evidence="1 2">FJAT-49732</strain>
    </source>
</reference>
<organism evidence="1 2">
    <name type="scientific">Lederbergia citrisecunda</name>
    <dbReference type="NCBI Taxonomy" id="2833583"/>
    <lineage>
        <taxon>Bacteria</taxon>
        <taxon>Bacillati</taxon>
        <taxon>Bacillota</taxon>
        <taxon>Bacilli</taxon>
        <taxon>Bacillales</taxon>
        <taxon>Bacillaceae</taxon>
        <taxon>Lederbergia</taxon>
    </lineage>
</organism>
<keyword evidence="2" id="KW-1185">Reference proteome</keyword>
<evidence type="ECO:0000313" key="2">
    <source>
        <dbReference type="Proteomes" id="UP000682713"/>
    </source>
</evidence>
<dbReference type="InterPro" id="IPR024255">
    <property type="entry name" value="GerPB"/>
</dbReference>
<accession>A0A942TL51</accession>
<dbReference type="Pfam" id="PF10803">
    <property type="entry name" value="GerPB"/>
    <property type="match status" value="1"/>
</dbReference>
<protein>
    <submittedName>
        <fullName evidence="1">Spore gernimation protein</fullName>
    </submittedName>
</protein>
<gene>
    <name evidence="1" type="ORF">KHA93_03205</name>
</gene>
<dbReference type="Proteomes" id="UP000682713">
    <property type="component" value="Unassembled WGS sequence"/>
</dbReference>
<proteinExistence type="predicted"/>